<gene>
    <name evidence="1" type="ORF">EOE65_11300</name>
</gene>
<protein>
    <submittedName>
        <fullName evidence="1">Uncharacterized protein</fullName>
    </submittedName>
</protein>
<dbReference type="Proteomes" id="UP000282818">
    <property type="component" value="Unassembled WGS sequence"/>
</dbReference>
<dbReference type="EMBL" id="SACQ01000005">
    <property type="protein sequence ID" value="RVU30232.1"/>
    <property type="molecule type" value="Genomic_DNA"/>
</dbReference>
<evidence type="ECO:0000313" key="2">
    <source>
        <dbReference type="Proteomes" id="UP000282818"/>
    </source>
</evidence>
<dbReference type="AlphaFoldDB" id="A0A437Q6S9"/>
<name>A0A437Q6S9_9GAMM</name>
<sequence>MVALLIDYDSSTSTKYSTEKVAEVKHFASRNSLTMSSGHKVTRFPLHSVSCSASLPSKKYTRAYSRLYKESPWIVDFYASSDKLNNVKALLPYYQHINQMLVNKKYESCNTFLRYVDVGNLSDVLLVGLLRLTYSWAEELSQWDVLFCNCAKEIQHRGKDPQVLLKGLINKNGNPLPI</sequence>
<comment type="caution">
    <text evidence="1">The sequence shown here is derived from an EMBL/GenBank/DDBJ whole genome shotgun (WGS) entry which is preliminary data.</text>
</comment>
<accession>A0A437Q6S9</accession>
<proteinExistence type="predicted"/>
<evidence type="ECO:0000313" key="1">
    <source>
        <dbReference type="EMBL" id="RVU30232.1"/>
    </source>
</evidence>
<reference evidence="1 2" key="1">
    <citation type="submission" date="2019-01" db="EMBL/GenBank/DDBJ databases">
        <authorList>
            <person name="Chen W.-M."/>
        </authorList>
    </citation>
    <scope>NUCLEOTIDE SEQUENCE [LARGE SCALE GENOMIC DNA]</scope>
    <source>
        <strain evidence="1 2">HPM-16</strain>
    </source>
</reference>
<keyword evidence="2" id="KW-1185">Reference proteome</keyword>
<organism evidence="1 2">
    <name type="scientific">Neptunomonas marina</name>
    <dbReference type="NCBI Taxonomy" id="1815562"/>
    <lineage>
        <taxon>Bacteria</taxon>
        <taxon>Pseudomonadati</taxon>
        <taxon>Pseudomonadota</taxon>
        <taxon>Gammaproteobacteria</taxon>
        <taxon>Oceanospirillales</taxon>
        <taxon>Oceanospirillaceae</taxon>
        <taxon>Neptunomonas</taxon>
    </lineage>
</organism>
<dbReference type="RefSeq" id="WP_127694428.1">
    <property type="nucleotide sequence ID" value="NZ_SACQ01000005.1"/>
</dbReference>